<dbReference type="HOGENOM" id="CLU_008455_13_0_1"/>
<keyword evidence="3 5" id="KW-1133">Transmembrane helix</keyword>
<evidence type="ECO:0000256" key="4">
    <source>
        <dbReference type="ARBA" id="ARBA00023136"/>
    </source>
</evidence>
<evidence type="ECO:0000313" key="8">
    <source>
        <dbReference type="Proteomes" id="UP000053789"/>
    </source>
</evidence>
<accession>A0A0D2F2M5</accession>
<dbReference type="VEuPathDB" id="FungiDB:Z519_03510"/>
<dbReference type="GO" id="GO:0022857">
    <property type="term" value="F:transmembrane transporter activity"/>
    <property type="evidence" value="ECO:0007669"/>
    <property type="project" value="InterPro"/>
</dbReference>
<reference evidence="7" key="1">
    <citation type="submission" date="2015-01" db="EMBL/GenBank/DDBJ databases">
        <title>The Genome Sequence of Cladophialophora bantiana CBS 173.52.</title>
        <authorList>
            <consortium name="The Broad Institute Genomics Platform"/>
            <person name="Cuomo C."/>
            <person name="de Hoog S."/>
            <person name="Gorbushina A."/>
            <person name="Stielow B."/>
            <person name="Teixiera M."/>
            <person name="Abouelleil A."/>
            <person name="Chapman S.B."/>
            <person name="Priest M."/>
            <person name="Young S.K."/>
            <person name="Wortman J."/>
            <person name="Nusbaum C."/>
            <person name="Birren B."/>
        </authorList>
    </citation>
    <scope>NUCLEOTIDE SEQUENCE [LARGE SCALE GENOMIC DNA]</scope>
    <source>
        <strain evidence="7">CBS 173.52</strain>
    </source>
</reference>
<feature type="transmembrane region" description="Helical" evidence="5">
    <location>
        <begin position="168"/>
        <end position="187"/>
    </location>
</feature>
<gene>
    <name evidence="7" type="ORF">Z519_03510</name>
</gene>
<feature type="transmembrane region" description="Helical" evidence="5">
    <location>
        <begin position="227"/>
        <end position="244"/>
    </location>
</feature>
<organism evidence="7 8">
    <name type="scientific">Cladophialophora bantiana (strain ATCC 10958 / CBS 173.52 / CDC B-1940 / NIH 8579)</name>
    <name type="common">Xylohypha bantiana</name>
    <dbReference type="NCBI Taxonomy" id="1442370"/>
    <lineage>
        <taxon>Eukaryota</taxon>
        <taxon>Fungi</taxon>
        <taxon>Dikarya</taxon>
        <taxon>Ascomycota</taxon>
        <taxon>Pezizomycotina</taxon>
        <taxon>Eurotiomycetes</taxon>
        <taxon>Chaetothyriomycetidae</taxon>
        <taxon>Chaetothyriales</taxon>
        <taxon>Herpotrichiellaceae</taxon>
        <taxon>Cladophialophora</taxon>
    </lineage>
</organism>
<feature type="transmembrane region" description="Helical" evidence="5">
    <location>
        <begin position="454"/>
        <end position="478"/>
    </location>
</feature>
<feature type="transmembrane region" description="Helical" evidence="5">
    <location>
        <begin position="384"/>
        <end position="405"/>
    </location>
</feature>
<evidence type="ECO:0000313" key="7">
    <source>
        <dbReference type="EMBL" id="KIW96441.1"/>
    </source>
</evidence>
<proteinExistence type="predicted"/>
<dbReference type="InterPro" id="IPR011701">
    <property type="entry name" value="MFS"/>
</dbReference>
<keyword evidence="2 5" id="KW-0812">Transmembrane</keyword>
<feature type="transmembrane region" description="Helical" evidence="5">
    <location>
        <begin position="522"/>
        <end position="542"/>
    </location>
</feature>
<feature type="transmembrane region" description="Helical" evidence="5">
    <location>
        <begin position="67"/>
        <end position="96"/>
    </location>
</feature>
<dbReference type="SUPFAM" id="SSF103473">
    <property type="entry name" value="MFS general substrate transporter"/>
    <property type="match status" value="1"/>
</dbReference>
<dbReference type="EMBL" id="KN846983">
    <property type="protein sequence ID" value="KIW96441.1"/>
    <property type="molecule type" value="Genomic_DNA"/>
</dbReference>
<dbReference type="PANTHER" id="PTHR23502">
    <property type="entry name" value="MAJOR FACILITATOR SUPERFAMILY"/>
    <property type="match status" value="1"/>
</dbReference>
<evidence type="ECO:0000256" key="3">
    <source>
        <dbReference type="ARBA" id="ARBA00022989"/>
    </source>
</evidence>
<dbReference type="GeneID" id="27696438"/>
<evidence type="ECO:0000256" key="1">
    <source>
        <dbReference type="ARBA" id="ARBA00004141"/>
    </source>
</evidence>
<evidence type="ECO:0000259" key="6">
    <source>
        <dbReference type="PROSITE" id="PS50850"/>
    </source>
</evidence>
<dbReference type="Pfam" id="PF07690">
    <property type="entry name" value="MFS_1"/>
    <property type="match status" value="1"/>
</dbReference>
<feature type="transmembrane region" description="Helical" evidence="5">
    <location>
        <begin position="490"/>
        <end position="510"/>
    </location>
</feature>
<evidence type="ECO:0000256" key="5">
    <source>
        <dbReference type="SAM" id="Phobius"/>
    </source>
</evidence>
<keyword evidence="4 5" id="KW-0472">Membrane</keyword>
<protein>
    <recommendedName>
        <fullName evidence="6">Major facilitator superfamily (MFS) profile domain-containing protein</fullName>
    </recommendedName>
</protein>
<dbReference type="PROSITE" id="PS50850">
    <property type="entry name" value="MFS"/>
    <property type="match status" value="1"/>
</dbReference>
<dbReference type="InterPro" id="IPR020846">
    <property type="entry name" value="MFS_dom"/>
</dbReference>
<evidence type="ECO:0000256" key="2">
    <source>
        <dbReference type="ARBA" id="ARBA00022692"/>
    </source>
</evidence>
<comment type="subcellular location">
    <subcellularLocation>
        <location evidence="1">Membrane</location>
        <topology evidence="1">Multi-pass membrane protein</topology>
    </subcellularLocation>
</comment>
<dbReference type="AlphaFoldDB" id="A0A0D2F2M5"/>
<sequence>MGFGVLEANTTAHVPGTVLLDQQAAHSEHQTGRLKHGTGKNAHIVLAPQPSEDPNDPLNWSSLKKHIVLAIIFFGVIIHGVVPGPILNAGIIQISLDLNRSPTDIAKLSGYSLLATGAMGPFASALGRKYGKRPMYVFSSLIGTIGIIVSEVASGYNTLLSGRVLQGIGIAAYESLAVASIGDMFFVHERGPRVAVIIFLLAAISNGISIIAGVITDHLGWHYNFHIYIPFAALQTVLVIFYCPETMYRRKAIYEIDTAGSEENLEKLATVESRAAHHLERPTGATTVGANTDLEKTMTNTTQTSVESIPPPKTFIQELALYNGTFVEDSVIKMAIASVAILLNLGALYQVLMTGVIIAWYVAVAILSGVIFASPPYLMSSASVGYMSAGPFIGGLLGAVFSFVVSEPLVKTMSRRNNGVYEPEFALLPVSLGGICSVAGLVGWAYAVKNFENIYLICFIWGVILFGMTIIASFATQWALDAYRQNSTELFIMNMVFKNFFFYGLTNYVIDWYTQHGAVEMAGTMAGITGFLCLLGVPMYIFGKKYRYFWHKHNALKWLHLETDHAGAEGGM</sequence>
<feature type="transmembrane region" description="Helical" evidence="5">
    <location>
        <begin position="134"/>
        <end position="156"/>
    </location>
</feature>
<feature type="transmembrane region" description="Helical" evidence="5">
    <location>
        <begin position="194"/>
        <end position="215"/>
    </location>
</feature>
<keyword evidence="8" id="KW-1185">Reference proteome</keyword>
<feature type="transmembrane region" description="Helical" evidence="5">
    <location>
        <begin position="351"/>
        <end position="372"/>
    </location>
</feature>
<dbReference type="RefSeq" id="XP_016623110.1">
    <property type="nucleotide sequence ID" value="XM_016761260.1"/>
</dbReference>
<dbReference type="InterPro" id="IPR036259">
    <property type="entry name" value="MFS_trans_sf"/>
</dbReference>
<name>A0A0D2F2M5_CLAB1</name>
<dbReference type="Gene3D" id="1.20.1250.20">
    <property type="entry name" value="MFS general substrate transporter like domains"/>
    <property type="match status" value="1"/>
</dbReference>
<feature type="transmembrane region" description="Helical" evidence="5">
    <location>
        <begin position="425"/>
        <end position="448"/>
    </location>
</feature>
<dbReference type="Proteomes" id="UP000053789">
    <property type="component" value="Unassembled WGS sequence"/>
</dbReference>
<dbReference type="PANTHER" id="PTHR23502:SF29">
    <property type="entry name" value="TRANSPORTER, PUTATIVE (AFU_ORTHOLOGUE AFUA_6G06680)-RELATED"/>
    <property type="match status" value="1"/>
</dbReference>
<dbReference type="OrthoDB" id="2585655at2759"/>
<feature type="domain" description="Major facilitator superfamily (MFS) profile" evidence="6">
    <location>
        <begin position="68"/>
        <end position="572"/>
    </location>
</feature>
<dbReference type="GO" id="GO:0005886">
    <property type="term" value="C:plasma membrane"/>
    <property type="evidence" value="ECO:0007669"/>
    <property type="project" value="TreeGrafter"/>
</dbReference>